<dbReference type="InterPro" id="IPR036259">
    <property type="entry name" value="MFS_trans_sf"/>
</dbReference>
<feature type="domain" description="Major facilitator superfamily (MFS) profile" evidence="10">
    <location>
        <begin position="32"/>
        <end position="458"/>
    </location>
</feature>
<evidence type="ECO:0000256" key="2">
    <source>
        <dbReference type="ARBA" id="ARBA00022475"/>
    </source>
</evidence>
<feature type="transmembrane region" description="Helical" evidence="9">
    <location>
        <begin position="159"/>
        <end position="178"/>
    </location>
</feature>
<feature type="transmembrane region" description="Helical" evidence="9">
    <location>
        <begin position="130"/>
        <end position="147"/>
    </location>
</feature>
<evidence type="ECO:0000256" key="8">
    <source>
        <dbReference type="RuleBase" id="RU003346"/>
    </source>
</evidence>
<dbReference type="CDD" id="cd17358">
    <property type="entry name" value="MFS_GLUT6_8_Class3_like"/>
    <property type="match status" value="1"/>
</dbReference>
<comment type="subcellular location">
    <subcellularLocation>
        <location evidence="1">Cell membrane</location>
        <topology evidence="1">Multi-pass membrane protein</topology>
    </subcellularLocation>
</comment>
<evidence type="ECO:0000256" key="1">
    <source>
        <dbReference type="ARBA" id="ARBA00004651"/>
    </source>
</evidence>
<keyword evidence="4 9" id="KW-1133">Transmembrane helix</keyword>
<dbReference type="PANTHER" id="PTHR48021">
    <property type="match status" value="1"/>
</dbReference>
<feature type="transmembrane region" description="Helical" evidence="9">
    <location>
        <begin position="184"/>
        <end position="205"/>
    </location>
</feature>
<dbReference type="EMBL" id="VTPC01090620">
    <property type="protein sequence ID" value="KAF2882372.1"/>
    <property type="molecule type" value="Genomic_DNA"/>
</dbReference>
<feature type="transmembrane region" description="Helical" evidence="9">
    <location>
        <begin position="302"/>
        <end position="326"/>
    </location>
</feature>
<accession>A0A8K0FZB9</accession>
<dbReference type="GO" id="GO:0005886">
    <property type="term" value="C:plasma membrane"/>
    <property type="evidence" value="ECO:0007669"/>
    <property type="project" value="UniProtKB-SubCell"/>
</dbReference>
<protein>
    <recommendedName>
        <fullName evidence="10">Major facilitator superfamily (MFS) profile domain-containing protein</fullName>
    </recommendedName>
</protein>
<evidence type="ECO:0000256" key="4">
    <source>
        <dbReference type="ARBA" id="ARBA00022989"/>
    </source>
</evidence>
<feature type="transmembrane region" description="Helical" evidence="9">
    <location>
        <begin position="30"/>
        <end position="51"/>
    </location>
</feature>
<sequence length="495" mass="53574">MVEKFICEDNPKAAIEITYGSNSSRKITQYLAAGLATLGAVAMGTHLSWTSAAVVMLTSPTSEIPITYDEASWIGSLITLGACAGAIPAGSIATQLGPKRTLQIIALPLLAAWYIIAFSGSVWMLYLARLLAGIGAGAICVAAPMYVAEIAEAKIRGTLGTFFQLQITVGLLLGYILGGTIHDFKLLALISSIVPITFLLTFSFMPESPVFLSSKGTINEARKSLRYFRGKLYDIEDELSRIGENIREATINKGRISELYKSRANAKAMIVSLALMFFQQMSGINVVLFYAEPIFRDSGTSLPSSICAIIIGIVQVLATLLSTVLIDRLGRKILLVISGTVMAICLGTFSLYFYLRELNLDLSCFTIVPLACICIYLVVFSMGYGPIPWMMMGELFTEQTKGLACSISAAFNWTLAFTITKLFPTLLQLLGMGLTFGLFAIISAGGAVFAIVMVPETKGKDVNEVQKLLLGQAVRQVNPINYRDNDEIKTVTIKS</sequence>
<evidence type="ECO:0000313" key="12">
    <source>
        <dbReference type="Proteomes" id="UP000801492"/>
    </source>
</evidence>
<gene>
    <name evidence="11" type="ORF">ILUMI_23792</name>
</gene>
<keyword evidence="12" id="KW-1185">Reference proteome</keyword>
<evidence type="ECO:0000313" key="11">
    <source>
        <dbReference type="EMBL" id="KAF2882372.1"/>
    </source>
</evidence>
<dbReference type="FunFam" id="1.20.1250.20:FF:000055">
    <property type="entry name" value="Facilitated trehalose transporter Tret1-2 homolog"/>
    <property type="match status" value="1"/>
</dbReference>
<dbReference type="InterPro" id="IPR050549">
    <property type="entry name" value="MFS_Trehalose_Transporter"/>
</dbReference>
<evidence type="ECO:0000256" key="9">
    <source>
        <dbReference type="SAM" id="Phobius"/>
    </source>
</evidence>
<evidence type="ECO:0000256" key="5">
    <source>
        <dbReference type="ARBA" id="ARBA00023136"/>
    </source>
</evidence>
<feature type="transmembrane region" description="Helical" evidence="9">
    <location>
        <begin position="71"/>
        <end position="92"/>
    </location>
</feature>
<keyword evidence="6" id="KW-0325">Glycoprotein</keyword>
<dbReference type="Pfam" id="PF00083">
    <property type="entry name" value="Sugar_tr"/>
    <property type="match status" value="1"/>
</dbReference>
<keyword evidence="5 9" id="KW-0472">Membrane</keyword>
<feature type="transmembrane region" description="Helical" evidence="9">
    <location>
        <begin position="104"/>
        <end position="124"/>
    </location>
</feature>
<comment type="caution">
    <text evidence="11">The sequence shown here is derived from an EMBL/GenBank/DDBJ whole genome shotgun (WGS) entry which is preliminary data.</text>
</comment>
<dbReference type="PRINTS" id="PR00171">
    <property type="entry name" value="SUGRTRNSPORT"/>
</dbReference>
<evidence type="ECO:0000256" key="7">
    <source>
        <dbReference type="ARBA" id="ARBA00024348"/>
    </source>
</evidence>
<feature type="transmembrane region" description="Helical" evidence="9">
    <location>
        <begin position="403"/>
        <end position="423"/>
    </location>
</feature>
<comment type="similarity">
    <text evidence="7">Belongs to the major facilitator superfamily. Sugar transporter (TC 2.A.1.1) family. Trehalose transporter subfamily.</text>
</comment>
<dbReference type="InterPro" id="IPR044775">
    <property type="entry name" value="MFS_ERD6/Tret1-like"/>
</dbReference>
<feature type="transmembrane region" description="Helical" evidence="9">
    <location>
        <begin position="429"/>
        <end position="454"/>
    </location>
</feature>
<dbReference type="InterPro" id="IPR005828">
    <property type="entry name" value="MFS_sugar_transport-like"/>
</dbReference>
<dbReference type="InterPro" id="IPR003663">
    <property type="entry name" value="Sugar/inositol_transpt"/>
</dbReference>
<reference evidence="11" key="1">
    <citation type="submission" date="2019-08" db="EMBL/GenBank/DDBJ databases">
        <title>The genome of the North American firefly Photinus pyralis.</title>
        <authorList>
            <consortium name="Photinus pyralis genome working group"/>
            <person name="Fallon T.R."/>
            <person name="Sander Lower S.E."/>
            <person name="Weng J.-K."/>
        </authorList>
    </citation>
    <scope>NUCLEOTIDE SEQUENCE</scope>
    <source>
        <strain evidence="11">TRF0915ILg1</strain>
        <tissue evidence="11">Whole body</tissue>
    </source>
</reference>
<dbReference type="PROSITE" id="PS00217">
    <property type="entry name" value="SUGAR_TRANSPORT_2"/>
    <property type="match status" value="1"/>
</dbReference>
<feature type="transmembrane region" description="Helical" evidence="9">
    <location>
        <begin position="333"/>
        <end position="355"/>
    </location>
</feature>
<dbReference type="AlphaFoldDB" id="A0A8K0FZB9"/>
<dbReference type="OrthoDB" id="6612291at2759"/>
<name>A0A8K0FZB9_IGNLU</name>
<dbReference type="Proteomes" id="UP000801492">
    <property type="component" value="Unassembled WGS sequence"/>
</dbReference>
<dbReference type="InterPro" id="IPR005829">
    <property type="entry name" value="Sugar_transporter_CS"/>
</dbReference>
<dbReference type="InterPro" id="IPR020846">
    <property type="entry name" value="MFS_dom"/>
</dbReference>
<dbReference type="SUPFAM" id="SSF103473">
    <property type="entry name" value="MFS general substrate transporter"/>
    <property type="match status" value="1"/>
</dbReference>
<proteinExistence type="inferred from homology"/>
<evidence type="ECO:0000256" key="6">
    <source>
        <dbReference type="ARBA" id="ARBA00023180"/>
    </source>
</evidence>
<dbReference type="PROSITE" id="PS50850">
    <property type="entry name" value="MFS"/>
    <property type="match status" value="1"/>
</dbReference>
<keyword evidence="2" id="KW-1003">Cell membrane</keyword>
<keyword evidence="3 9" id="KW-0812">Transmembrane</keyword>
<dbReference type="PANTHER" id="PTHR48021:SF1">
    <property type="entry name" value="GH07001P-RELATED"/>
    <property type="match status" value="1"/>
</dbReference>
<feature type="transmembrane region" description="Helical" evidence="9">
    <location>
        <begin position="268"/>
        <end position="290"/>
    </location>
</feature>
<organism evidence="11 12">
    <name type="scientific">Ignelater luminosus</name>
    <name type="common">Cucubano</name>
    <name type="synonym">Pyrophorus luminosus</name>
    <dbReference type="NCBI Taxonomy" id="2038154"/>
    <lineage>
        <taxon>Eukaryota</taxon>
        <taxon>Metazoa</taxon>
        <taxon>Ecdysozoa</taxon>
        <taxon>Arthropoda</taxon>
        <taxon>Hexapoda</taxon>
        <taxon>Insecta</taxon>
        <taxon>Pterygota</taxon>
        <taxon>Neoptera</taxon>
        <taxon>Endopterygota</taxon>
        <taxon>Coleoptera</taxon>
        <taxon>Polyphaga</taxon>
        <taxon>Elateriformia</taxon>
        <taxon>Elateroidea</taxon>
        <taxon>Elateridae</taxon>
        <taxon>Agrypninae</taxon>
        <taxon>Pyrophorini</taxon>
        <taxon>Ignelater</taxon>
    </lineage>
</organism>
<dbReference type="GO" id="GO:0051119">
    <property type="term" value="F:sugar transmembrane transporter activity"/>
    <property type="evidence" value="ECO:0007669"/>
    <property type="project" value="InterPro"/>
</dbReference>
<evidence type="ECO:0000259" key="10">
    <source>
        <dbReference type="PROSITE" id="PS50850"/>
    </source>
</evidence>
<dbReference type="Gene3D" id="1.20.1250.20">
    <property type="entry name" value="MFS general substrate transporter like domains"/>
    <property type="match status" value="1"/>
</dbReference>
<keyword evidence="8" id="KW-0813">Transport</keyword>
<dbReference type="NCBIfam" id="TIGR00879">
    <property type="entry name" value="SP"/>
    <property type="match status" value="1"/>
</dbReference>
<evidence type="ECO:0000256" key="3">
    <source>
        <dbReference type="ARBA" id="ARBA00022692"/>
    </source>
</evidence>
<feature type="transmembrane region" description="Helical" evidence="9">
    <location>
        <begin position="367"/>
        <end position="391"/>
    </location>
</feature>